<dbReference type="Pfam" id="PF04717">
    <property type="entry name" value="Phage_base_V"/>
    <property type="match status" value="1"/>
</dbReference>
<comment type="caution">
    <text evidence="6">The sequence shown here is derived from an EMBL/GenBank/DDBJ whole genome shotgun (WGS) entry which is preliminary data.</text>
</comment>
<dbReference type="AlphaFoldDB" id="A0A423HF20"/>
<name>A0A423HF20_9PSED</name>
<accession>A0A423HF20</accession>
<dbReference type="NCBIfam" id="TIGR01646">
    <property type="entry name" value="vgr_GE"/>
    <property type="match status" value="1"/>
</dbReference>
<dbReference type="Gene3D" id="2.30.110.50">
    <property type="match status" value="1"/>
</dbReference>
<organism evidence="6 7">
    <name type="scientific">Pseudomonas frederiksbergensis</name>
    <dbReference type="NCBI Taxonomy" id="104087"/>
    <lineage>
        <taxon>Bacteria</taxon>
        <taxon>Pseudomonadati</taxon>
        <taxon>Pseudomonadota</taxon>
        <taxon>Gammaproteobacteria</taxon>
        <taxon>Pseudomonadales</taxon>
        <taxon>Pseudomonadaceae</taxon>
        <taxon>Pseudomonas</taxon>
    </lineage>
</organism>
<evidence type="ECO:0000256" key="1">
    <source>
        <dbReference type="ARBA" id="ARBA00004613"/>
    </source>
</evidence>
<keyword evidence="3" id="KW-0964">Secreted</keyword>
<protein>
    <submittedName>
        <fullName evidence="6">Type IV secretion protein Rhs</fullName>
    </submittedName>
</protein>
<dbReference type="InterPro" id="IPR017847">
    <property type="entry name" value="T6SS_RhsGE_Vgr_subset"/>
</dbReference>
<dbReference type="InterPro" id="IPR006531">
    <property type="entry name" value="Gp5/Vgr_OB"/>
</dbReference>
<dbReference type="SUPFAM" id="SSF69349">
    <property type="entry name" value="Phage fibre proteins"/>
    <property type="match status" value="1"/>
</dbReference>
<dbReference type="EMBL" id="MOBM01000042">
    <property type="protein sequence ID" value="RON11677.1"/>
    <property type="molecule type" value="Genomic_DNA"/>
</dbReference>
<dbReference type="Proteomes" id="UP000284002">
    <property type="component" value="Unassembled WGS sequence"/>
</dbReference>
<dbReference type="NCBIfam" id="TIGR03361">
    <property type="entry name" value="VI_Rhs_Vgr"/>
    <property type="match status" value="1"/>
</dbReference>
<evidence type="ECO:0000259" key="5">
    <source>
        <dbReference type="Pfam" id="PF22178"/>
    </source>
</evidence>
<dbReference type="Pfam" id="PF05954">
    <property type="entry name" value="Phage_GPD"/>
    <property type="match status" value="1"/>
</dbReference>
<comment type="similarity">
    <text evidence="2">Belongs to the VgrG protein family.</text>
</comment>
<gene>
    <name evidence="6" type="ORF">BK662_31020</name>
</gene>
<dbReference type="PANTHER" id="PTHR32305:SF15">
    <property type="entry name" value="PROTEIN RHSA-RELATED"/>
    <property type="match status" value="1"/>
</dbReference>
<dbReference type="GO" id="GO:0005576">
    <property type="term" value="C:extracellular region"/>
    <property type="evidence" value="ECO:0007669"/>
    <property type="project" value="UniProtKB-SubCell"/>
</dbReference>
<comment type="subcellular location">
    <subcellularLocation>
        <location evidence="1">Secreted</location>
    </subcellularLocation>
</comment>
<dbReference type="InterPro" id="IPR006533">
    <property type="entry name" value="T6SS_Vgr_RhsGE"/>
</dbReference>
<dbReference type="Gene3D" id="4.10.220.110">
    <property type="match status" value="1"/>
</dbReference>
<dbReference type="PANTHER" id="PTHR32305">
    <property type="match status" value="1"/>
</dbReference>
<evidence type="ECO:0000256" key="2">
    <source>
        <dbReference type="ARBA" id="ARBA00005558"/>
    </source>
</evidence>
<dbReference type="InterPro" id="IPR037026">
    <property type="entry name" value="Vgr_OB-fold_dom_sf"/>
</dbReference>
<feature type="domain" description="Gp5/Type VI secretion system Vgr C-terminal trimerisation" evidence="5">
    <location>
        <begin position="476"/>
        <end position="582"/>
    </location>
</feature>
<dbReference type="Pfam" id="PF22178">
    <property type="entry name" value="Gp5_trimer_C"/>
    <property type="match status" value="1"/>
</dbReference>
<dbReference type="Gene3D" id="2.40.50.230">
    <property type="entry name" value="Gp5 N-terminal domain"/>
    <property type="match status" value="1"/>
</dbReference>
<dbReference type="InterPro" id="IPR050708">
    <property type="entry name" value="T6SS_VgrG/RHS"/>
</dbReference>
<dbReference type="SUPFAM" id="SSF69255">
    <property type="entry name" value="gp5 N-terminal domain-like"/>
    <property type="match status" value="1"/>
</dbReference>
<dbReference type="SUPFAM" id="SSF69279">
    <property type="entry name" value="Phage tail proteins"/>
    <property type="match status" value="2"/>
</dbReference>
<feature type="domain" description="Gp5/Type VI secretion system Vgr protein OB-fold" evidence="4">
    <location>
        <begin position="393"/>
        <end position="458"/>
    </location>
</feature>
<dbReference type="RefSeq" id="WP_123361052.1">
    <property type="nucleotide sequence ID" value="NZ_MOBM01000042.1"/>
</dbReference>
<dbReference type="InterPro" id="IPR054030">
    <property type="entry name" value="Gp5_Vgr_C"/>
</dbReference>
<sequence>MFDSTHHTRFTLTVHDFDHSLQVLAFSGDEEISTPYAIDISLVSERPDLNLQSLMHKQAFLAFDQQGNGLNGQIYRVLKGEIGKRLTRYSITLVPQLAYLRHRTNQRMFQQQTVPQIISQILAEHGIQGDAFEIRLNAVYPPREYCVQYDETDLHFIQRLCQEEGLHYHFRHSYIGHVLVLGDDQTVFPKLSRPTAYKPDNGMVAEDPVIKQFDQRLETRPSGVTRRDYDFKRAHIVLESDYQPFTEEVHPDLEDYGYPGRFTQREHGKQLSRRALECHRADYFQAEGNSDQPMLVTGHFLQLLDHPEQECNDLWLLTHVHHEAKQPQVLEENITSDTSGRVEGFVQGYRNTFVATPWDVFYRSRKNYKKSRIPGSQTALVTGPEGEEIYCDGYGRVKVKFFWDREGQADDKSSCWIRVSSNWAGDSHGGVTIPRVGMEVLVTFLDGDPDRPLISGCVPNSTNPVPYELPANKTRSVFRSRSSPGSTGYNELHLEDRTGQELIYLRAQRDMEQRVENDSRLEVGNERRETIKGNSIAVLEAEEHRTITADRKVQLKANDYLQVANSSHTQVGEALVVAAGQHIHLSAAHVVLSARDSLTLEAGDQHIVIGAAGIYSSSEMQPGGAPVAGIVATPLMPGMLEALLEPSVLPPLIAPSQHALVAASKASGTDLCPLCEACRDGVCLTSGRAT</sequence>
<evidence type="ECO:0000313" key="7">
    <source>
        <dbReference type="Proteomes" id="UP000284002"/>
    </source>
</evidence>
<evidence type="ECO:0000313" key="6">
    <source>
        <dbReference type="EMBL" id="RON11677.1"/>
    </source>
</evidence>
<evidence type="ECO:0000256" key="3">
    <source>
        <dbReference type="ARBA" id="ARBA00022525"/>
    </source>
</evidence>
<dbReference type="Gene3D" id="3.55.50.10">
    <property type="entry name" value="Baseplate protein-like domains"/>
    <property type="match status" value="1"/>
</dbReference>
<evidence type="ECO:0000259" key="4">
    <source>
        <dbReference type="Pfam" id="PF04717"/>
    </source>
</evidence>
<proteinExistence type="inferred from homology"/>
<reference evidence="6 7" key="1">
    <citation type="submission" date="2016-10" db="EMBL/GenBank/DDBJ databases">
        <title>Comparative genome analysis of multiple Pseudomonas spp. focuses on biocontrol and plant growth promoting traits.</title>
        <authorList>
            <person name="Tao X.-Y."/>
            <person name="Taylor C.G."/>
        </authorList>
    </citation>
    <scope>NUCLEOTIDE SEQUENCE [LARGE SCALE GENOMIC DNA]</scope>
    <source>
        <strain evidence="6 7">36C6</strain>
    </source>
</reference>